<dbReference type="EMBL" id="JAMKFB020000001">
    <property type="protein sequence ID" value="KAL0203246.1"/>
    <property type="molecule type" value="Genomic_DNA"/>
</dbReference>
<proteinExistence type="predicted"/>
<protein>
    <submittedName>
        <fullName evidence="1">Uncharacterized protein</fullName>
    </submittedName>
</protein>
<dbReference type="Proteomes" id="UP001529510">
    <property type="component" value="Unassembled WGS sequence"/>
</dbReference>
<reference evidence="1 2" key="1">
    <citation type="submission" date="2024-05" db="EMBL/GenBank/DDBJ databases">
        <title>Genome sequencing and assembly of Indian major carp, Cirrhinus mrigala (Hamilton, 1822).</title>
        <authorList>
            <person name="Mohindra V."/>
            <person name="Chowdhury L.M."/>
            <person name="Lal K."/>
            <person name="Jena J.K."/>
        </authorList>
    </citation>
    <scope>NUCLEOTIDE SEQUENCE [LARGE SCALE GENOMIC DNA]</scope>
    <source>
        <strain evidence="1">CM1030</strain>
        <tissue evidence="1">Blood</tissue>
    </source>
</reference>
<organism evidence="1 2">
    <name type="scientific">Cirrhinus mrigala</name>
    <name type="common">Mrigala</name>
    <dbReference type="NCBI Taxonomy" id="683832"/>
    <lineage>
        <taxon>Eukaryota</taxon>
        <taxon>Metazoa</taxon>
        <taxon>Chordata</taxon>
        <taxon>Craniata</taxon>
        <taxon>Vertebrata</taxon>
        <taxon>Euteleostomi</taxon>
        <taxon>Actinopterygii</taxon>
        <taxon>Neopterygii</taxon>
        <taxon>Teleostei</taxon>
        <taxon>Ostariophysi</taxon>
        <taxon>Cypriniformes</taxon>
        <taxon>Cyprinidae</taxon>
        <taxon>Labeoninae</taxon>
        <taxon>Labeonini</taxon>
        <taxon>Cirrhinus</taxon>
    </lineage>
</organism>
<evidence type="ECO:0000313" key="1">
    <source>
        <dbReference type="EMBL" id="KAL0203246.1"/>
    </source>
</evidence>
<dbReference type="AlphaFoldDB" id="A0ABD0RXR1"/>
<keyword evidence="2" id="KW-1185">Reference proteome</keyword>
<feature type="non-terminal residue" evidence="1">
    <location>
        <position position="1"/>
    </location>
</feature>
<gene>
    <name evidence="1" type="ORF">M9458_001264</name>
</gene>
<comment type="caution">
    <text evidence="1">The sequence shown here is derived from an EMBL/GenBank/DDBJ whole genome shotgun (WGS) entry which is preliminary data.</text>
</comment>
<evidence type="ECO:0000313" key="2">
    <source>
        <dbReference type="Proteomes" id="UP001529510"/>
    </source>
</evidence>
<accession>A0ABD0RXR1</accession>
<name>A0ABD0RXR1_CIRMR</name>
<feature type="non-terminal residue" evidence="1">
    <location>
        <position position="408"/>
    </location>
</feature>
<sequence>PVVVVTISSVVVILIVSGSFLTVAAVVVPAGVSGNADDTPADDSVVALVVDTNNVGASADDSVGLDVLAVVVVFTSPASVKGDDASVFGAAVVGANVDFVVPDVPSVVCPDEEEPVSVAAVAVPAGVAGNADESPADDSVVLDVLAVVVFTSPASVKGGDTSVFGAAVVGANVDFVVPDVPSVVCPDEEEPVSVAAVVVPAGVAGNADDSPADDSVVLDVLAVVVFTSPASVKGDDASVFGAAVVGANVDFVVPDVPSVVCPDEEEPVSVAAVVVPAGVAGNADDSPADDSVVLDVLAVVVFTSPASVKGDDASVFGAAVVGANVDFVVPDVPSVVCPDEEEPVSVAAVAVPAGVAGNADDTPADDSVVLDVLAVVVFTSPASVKGDDASVFGAAVVGANVDSVDKEP</sequence>